<dbReference type="Proteomes" id="UP000000763">
    <property type="component" value="Chromosome 4"/>
</dbReference>
<sequence length="710" mass="81051">MDDSGNMSVAKNNFKDVAEEIIGVAMKAVLNEVCDEVLGKADGEQVKDMGEIDREATNDVLGEGKEQEEIMMAANVKEVMLTPKRASSRLASMEDEHSLEKAGKRKAWKNLESCIDLGGSCSKISESVLNLRKIEEERSSESLKGSSTFNCNNLNNEGPKERSGGILLGINEEVLDISSVDEGDFYVKFHVKNKDDGFQWILVAIYGAAQEDYKEAFLVELVNSCNKEVLPILLGGDFNIIRNPTEKNNDNYSEKWPFLFNAVIDSLDLRELELTGRKFTWANSSSKPTFEKLDRILMSTEWEQKYPLSTARALSRELSDHTPLLLDTGVNSLKQPLFKFEPGRLLSLDRLLRDGFYDMVADVWKKEIKRANERGSFHGVIPHLVDNGLSILQYAYDTIIFMEHDSEEAKNLKLVLSTFERLAGLKINFHKIESSCLGRAKELEREYVTLFACGSEHKKYRLAKWSILCKPKECGGLGIQNLDLQNKCMLSKWLYKLWNEEGVWQNLLRRKYLSKKTLTHVEKKPGDSHFWSGLMMVKNILLSCGSLKVHNGTQIRFWEDKWNGNTPFAACCPALYNLVINKNESVAVVMSKRLLKVSFRRAIVGHNLKAWLEVVSKVISIKLTEQNDTFLWEIQKNGHFSVNSMYKAIMYREVVPKRDMIWKLIIPLKIKIFLWYLKNGVILTKDNLAKRKWKGDFQGDFLGKTMVFAT</sequence>
<name>Q7X7L4_ORYSJ</name>
<gene>
    <name evidence="3" type="primary">OSJNBa0072D21.1</name>
</gene>
<evidence type="ECO:0000259" key="1">
    <source>
        <dbReference type="Pfam" id="PF03372"/>
    </source>
</evidence>
<dbReference type="PANTHER" id="PTHR36617">
    <property type="entry name" value="PROTEIN, PUTATIVE-RELATED"/>
    <property type="match status" value="1"/>
</dbReference>
<accession>Q7X7L4</accession>
<dbReference type="PANTHER" id="PTHR36617:SF14">
    <property type="entry name" value="REVERSE TRANSCRIPTASE ZINC-BINDING DOMAIN-CONTAINING PROTEIN"/>
    <property type="match status" value="1"/>
</dbReference>
<reference evidence="4" key="1">
    <citation type="journal article" date="2005" name="Nature">
        <title>The map-based sequence of the rice genome.</title>
        <authorList>
            <consortium name="International rice genome sequencing project (IRGSP)"/>
            <person name="Matsumoto T."/>
            <person name="Wu J."/>
            <person name="Kanamori H."/>
            <person name="Katayose Y."/>
            <person name="Fujisawa M."/>
            <person name="Namiki N."/>
            <person name="Mizuno H."/>
            <person name="Yamamoto K."/>
            <person name="Antonio B.A."/>
            <person name="Baba T."/>
            <person name="Sakata K."/>
            <person name="Nagamura Y."/>
            <person name="Aoki H."/>
            <person name="Arikawa K."/>
            <person name="Arita K."/>
            <person name="Bito T."/>
            <person name="Chiden Y."/>
            <person name="Fujitsuka N."/>
            <person name="Fukunaka R."/>
            <person name="Hamada M."/>
            <person name="Harada C."/>
            <person name="Hayashi A."/>
            <person name="Hijishita S."/>
            <person name="Honda M."/>
            <person name="Hosokawa S."/>
            <person name="Ichikawa Y."/>
            <person name="Idonuma A."/>
            <person name="Iijima M."/>
            <person name="Ikeda M."/>
            <person name="Ikeno M."/>
            <person name="Ito K."/>
            <person name="Ito S."/>
            <person name="Ito T."/>
            <person name="Ito Y."/>
            <person name="Ito Y."/>
            <person name="Iwabuchi A."/>
            <person name="Kamiya K."/>
            <person name="Karasawa W."/>
            <person name="Kurita K."/>
            <person name="Katagiri S."/>
            <person name="Kikuta A."/>
            <person name="Kobayashi H."/>
            <person name="Kobayashi N."/>
            <person name="Machita K."/>
            <person name="Maehara T."/>
            <person name="Masukawa M."/>
            <person name="Mizubayashi T."/>
            <person name="Mukai Y."/>
            <person name="Nagasaki H."/>
            <person name="Nagata Y."/>
            <person name="Naito S."/>
            <person name="Nakashima M."/>
            <person name="Nakama Y."/>
            <person name="Nakamichi Y."/>
            <person name="Nakamura M."/>
            <person name="Meguro A."/>
            <person name="Negishi M."/>
            <person name="Ohta I."/>
            <person name="Ohta T."/>
            <person name="Okamoto M."/>
            <person name="Ono N."/>
            <person name="Saji S."/>
            <person name="Sakaguchi M."/>
            <person name="Sakai K."/>
            <person name="Shibata M."/>
            <person name="Shimokawa T."/>
            <person name="Song J."/>
            <person name="Takazaki Y."/>
            <person name="Terasawa K."/>
            <person name="Tsugane M."/>
            <person name="Tsuji K."/>
            <person name="Ueda S."/>
            <person name="Waki K."/>
            <person name="Yamagata H."/>
            <person name="Yamamoto M."/>
            <person name="Yamamoto S."/>
            <person name="Yamane H."/>
            <person name="Yoshiki S."/>
            <person name="Yoshihara R."/>
            <person name="Yukawa K."/>
            <person name="Zhong H."/>
            <person name="Yano M."/>
            <person name="Yuan Q."/>
            <person name="Ouyang S."/>
            <person name="Liu J."/>
            <person name="Jones K.M."/>
            <person name="Gansberger K."/>
            <person name="Moffat K."/>
            <person name="Hill J."/>
            <person name="Bera J."/>
            <person name="Fadrosh D."/>
            <person name="Jin S."/>
            <person name="Johri S."/>
            <person name="Kim M."/>
            <person name="Overton L."/>
            <person name="Reardon M."/>
            <person name="Tsitrin T."/>
            <person name="Vuong H."/>
            <person name="Weaver B."/>
            <person name="Ciecko A."/>
            <person name="Tallon L."/>
            <person name="Jackson J."/>
            <person name="Pai G."/>
            <person name="Aken S.V."/>
            <person name="Utterback T."/>
            <person name="Reidmuller S."/>
            <person name="Feldblyum T."/>
            <person name="Hsiao J."/>
            <person name="Zismann V."/>
            <person name="Iobst S."/>
            <person name="de Vazeille A.R."/>
            <person name="Buell C.R."/>
            <person name="Ying K."/>
            <person name="Li Y."/>
            <person name="Lu T."/>
            <person name="Huang Y."/>
            <person name="Zhao Q."/>
            <person name="Feng Q."/>
            <person name="Zhang L."/>
            <person name="Zhu J."/>
            <person name="Weng Q."/>
            <person name="Mu J."/>
            <person name="Lu Y."/>
            <person name="Fan D."/>
            <person name="Liu Y."/>
            <person name="Guan J."/>
            <person name="Zhang Y."/>
            <person name="Yu S."/>
            <person name="Liu X."/>
            <person name="Zhang Y."/>
            <person name="Hong G."/>
            <person name="Han B."/>
            <person name="Choisne N."/>
            <person name="Demange N."/>
            <person name="Orjeda G."/>
            <person name="Samain S."/>
            <person name="Cattolico L."/>
            <person name="Pelletier E."/>
            <person name="Couloux A."/>
            <person name="Segurens B."/>
            <person name="Wincker P."/>
            <person name="D'Hont A."/>
            <person name="Scarpelli C."/>
            <person name="Weissenbach J."/>
            <person name="Salanoubat M."/>
            <person name="Quetier F."/>
            <person name="Yu Y."/>
            <person name="Kim H.R."/>
            <person name="Rambo T."/>
            <person name="Currie J."/>
            <person name="Collura K."/>
            <person name="Luo M."/>
            <person name="Yang T."/>
            <person name="Ammiraju J.S.S."/>
            <person name="Engler F."/>
            <person name="Soderlund C."/>
            <person name="Wing R.A."/>
            <person name="Palmer L.E."/>
            <person name="de la Bastide M."/>
            <person name="Spiegel L."/>
            <person name="Nascimento L."/>
            <person name="Zutavern T."/>
            <person name="O'Shaughnessy A."/>
            <person name="Dike S."/>
            <person name="Dedhia N."/>
            <person name="Preston R."/>
            <person name="Balija V."/>
            <person name="McCombie W.R."/>
            <person name="Chow T."/>
            <person name="Chen H."/>
            <person name="Chung M."/>
            <person name="Chen C."/>
            <person name="Shaw J."/>
            <person name="Wu H."/>
            <person name="Hsiao K."/>
            <person name="Chao Y."/>
            <person name="Chu M."/>
            <person name="Cheng C."/>
            <person name="Hour A."/>
            <person name="Lee P."/>
            <person name="Lin S."/>
            <person name="Lin Y."/>
            <person name="Liou J."/>
            <person name="Liu S."/>
            <person name="Hsing Y."/>
            <person name="Raghuvanshi S."/>
            <person name="Mohanty A."/>
            <person name="Bharti A.K."/>
            <person name="Gaur A."/>
            <person name="Gupta V."/>
            <person name="Kumar D."/>
            <person name="Ravi V."/>
            <person name="Vij S."/>
            <person name="Kapur A."/>
            <person name="Khurana P."/>
            <person name="Khurana P."/>
            <person name="Khurana J.P."/>
            <person name="Tyagi A.K."/>
            <person name="Gaikwad K."/>
            <person name="Singh A."/>
            <person name="Dalal V."/>
            <person name="Srivastava S."/>
            <person name="Dixit A."/>
            <person name="Pal A.K."/>
            <person name="Ghazi I.A."/>
            <person name="Yadav M."/>
            <person name="Pandit A."/>
            <person name="Bhargava A."/>
            <person name="Sureshbabu K."/>
            <person name="Batra K."/>
            <person name="Sharma T.R."/>
            <person name="Mohapatra T."/>
            <person name="Singh N.K."/>
            <person name="Messing J."/>
            <person name="Nelson A.B."/>
            <person name="Fuks G."/>
            <person name="Kavchok S."/>
            <person name="Keizer G."/>
            <person name="Linton E."/>
            <person name="Llaca V."/>
            <person name="Song R."/>
            <person name="Tanyolac B."/>
            <person name="Young S."/>
            <person name="Ho-Il K."/>
            <person name="Hahn J.H."/>
            <person name="Sangsakoo G."/>
            <person name="Vanavichit A."/>
            <person name="de Mattos Luiz.A.T."/>
            <person name="Zimmer P.D."/>
            <person name="Malone G."/>
            <person name="Dellagostin O."/>
            <person name="de Oliveira A.C."/>
            <person name="Bevan M."/>
            <person name="Bancroft I."/>
            <person name="Minx P."/>
            <person name="Cordum H."/>
            <person name="Wilson R."/>
            <person name="Cheng Z."/>
            <person name="Jin W."/>
            <person name="Jiang J."/>
            <person name="Leong S.A."/>
            <person name="Iwama H."/>
            <person name="Gojobori T."/>
            <person name="Itoh T."/>
            <person name="Niimura Y."/>
            <person name="Fujii Y."/>
            <person name="Habara T."/>
            <person name="Sakai H."/>
            <person name="Sato Y."/>
            <person name="Wilson G."/>
            <person name="Kumar K."/>
            <person name="McCouch S."/>
            <person name="Juretic N."/>
            <person name="Hoen D."/>
            <person name="Wright S."/>
            <person name="Bruskiewich R."/>
            <person name="Bureau T."/>
            <person name="Miyao A."/>
            <person name="Hirochika H."/>
            <person name="Nishikawa T."/>
            <person name="Kadowaki K."/>
            <person name="Sugiura M."/>
            <person name="Burr B."/>
            <person name="Sasaki T."/>
        </authorList>
    </citation>
    <scope>NUCLEOTIDE SEQUENCE [LARGE SCALE GENOMIC DNA]</scope>
    <source>
        <strain evidence="4">cv. Nipponbare</strain>
    </source>
</reference>
<evidence type="ECO:0000259" key="2">
    <source>
        <dbReference type="Pfam" id="PF13966"/>
    </source>
</evidence>
<dbReference type="InterPro" id="IPR036691">
    <property type="entry name" value="Endo/exonu/phosph_ase_sf"/>
</dbReference>
<dbReference type="InterPro" id="IPR026960">
    <property type="entry name" value="RVT-Znf"/>
</dbReference>
<feature type="domain" description="Reverse transcriptase zinc-binding" evidence="2">
    <location>
        <begin position="640"/>
        <end position="695"/>
    </location>
</feature>
<protein>
    <submittedName>
        <fullName evidence="3">OSJNBa0072D21.1 protein</fullName>
    </submittedName>
</protein>
<proteinExistence type="predicted"/>
<feature type="domain" description="Endonuclease/exonuclease/phosphatase" evidence="1">
    <location>
        <begin position="157"/>
        <end position="321"/>
    </location>
</feature>
<dbReference type="Gene3D" id="3.60.10.10">
    <property type="entry name" value="Endonuclease/exonuclease/phosphatase"/>
    <property type="match status" value="1"/>
</dbReference>
<evidence type="ECO:0000313" key="3">
    <source>
        <dbReference type="EMBL" id="CAD40747.2"/>
    </source>
</evidence>
<dbReference type="GO" id="GO:0003824">
    <property type="term" value="F:catalytic activity"/>
    <property type="evidence" value="ECO:0007669"/>
    <property type="project" value="InterPro"/>
</dbReference>
<dbReference type="Pfam" id="PF03372">
    <property type="entry name" value="Exo_endo_phos"/>
    <property type="match status" value="1"/>
</dbReference>
<dbReference type="Pfam" id="PF13966">
    <property type="entry name" value="zf-RVT"/>
    <property type="match status" value="1"/>
</dbReference>
<organism evidence="3 4">
    <name type="scientific">Oryza sativa subsp. japonica</name>
    <name type="common">Rice</name>
    <dbReference type="NCBI Taxonomy" id="39947"/>
    <lineage>
        <taxon>Eukaryota</taxon>
        <taxon>Viridiplantae</taxon>
        <taxon>Streptophyta</taxon>
        <taxon>Embryophyta</taxon>
        <taxon>Tracheophyta</taxon>
        <taxon>Spermatophyta</taxon>
        <taxon>Magnoliopsida</taxon>
        <taxon>Liliopsida</taxon>
        <taxon>Poales</taxon>
        <taxon>Poaceae</taxon>
        <taxon>BOP clade</taxon>
        <taxon>Oryzoideae</taxon>
        <taxon>Oryzeae</taxon>
        <taxon>Oryzinae</taxon>
        <taxon>Oryza</taxon>
        <taxon>Oryza sativa</taxon>
    </lineage>
</organism>
<dbReference type="AlphaFoldDB" id="Q7X7L4"/>
<dbReference type="SUPFAM" id="SSF56219">
    <property type="entry name" value="DNase I-like"/>
    <property type="match status" value="1"/>
</dbReference>
<evidence type="ECO:0000313" key="4">
    <source>
        <dbReference type="Proteomes" id="UP000000763"/>
    </source>
</evidence>
<dbReference type="InterPro" id="IPR005135">
    <property type="entry name" value="Endo/exonuclease/phosphatase"/>
</dbReference>
<dbReference type="EMBL" id="AL662977">
    <property type="protein sequence ID" value="CAD40747.2"/>
    <property type="molecule type" value="Genomic_DNA"/>
</dbReference>
<reference evidence="4" key="2">
    <citation type="journal article" date="2008" name="Nucleic Acids Res.">
        <title>The rice annotation project database (RAP-DB): 2008 update.</title>
        <authorList>
            <consortium name="The rice annotation project (RAP)"/>
        </authorList>
    </citation>
    <scope>GENOME REANNOTATION</scope>
    <source>
        <strain evidence="4">cv. Nipponbare</strain>
    </source>
</reference>